<sequence>MDYVRDAAVGLFYYKRSVAFAFAIPVAFGVLFALKAHTSYVAQAKLLVLYSNDYVFHPGARDTGNDIALDRNEIMQGELEILNSQSLIEHTLEKLGVRVVYPSFRGKDRKELPFAAQRLLRDFSIAAVPQANVIELKLRNNDRQVALDTLSAIIDEYLADRAEIFQRHVTFGSEKARQDITNELKAAEDNLVAFQEAHQISDLKEQTVLLLHRISEIADEKEGVAGEIGNLKAQSATLVQALQDLPAQSLIYQETDISQEHKMLTDRLTQLQIQQADLKGRYQNDYALVRNVQRQINMVQGSLHRTPARETVVQRTGINTVYNELFQQNLLLTSRLRGLQAKLDGLSDELNGLQGRSDELVSLSGQYHALQRTRDVLEQSYRVIAQNAEETRLAAELNPENDANIRIIQSPASPAGGRSLRFVILVLGLIVGFGSAVIMLAARLLTQQVFLTPFDVERRTGMPVIASVMDAGAPAPTWISPHTDALVKQWAGWLLVRLRK</sequence>
<gene>
    <name evidence="2" type="ORF">CFR76_09090</name>
</gene>
<reference evidence="2 3" key="1">
    <citation type="submission" date="2017-07" db="EMBL/GenBank/DDBJ databases">
        <title>A draft genome sequence of Komagataeibacter swingsii LMG 22125.</title>
        <authorList>
            <person name="Skraban J."/>
            <person name="Cleenwerck I."/>
            <person name="Vandamme P."/>
            <person name="Trcek J."/>
        </authorList>
    </citation>
    <scope>NUCLEOTIDE SEQUENCE [LARGE SCALE GENOMIC DNA]</scope>
    <source>
        <strain evidence="2 3">LMG 22125</strain>
    </source>
</reference>
<feature type="transmembrane region" description="Helical" evidence="1">
    <location>
        <begin position="422"/>
        <end position="445"/>
    </location>
</feature>
<keyword evidence="3" id="KW-1185">Reference proteome</keyword>
<keyword evidence="1" id="KW-0472">Membrane</keyword>
<dbReference type="PANTHER" id="PTHR32309:SF13">
    <property type="entry name" value="FERRIC ENTEROBACTIN TRANSPORT PROTEIN FEPE"/>
    <property type="match status" value="1"/>
</dbReference>
<comment type="caution">
    <text evidence="2">The sequence shown here is derived from an EMBL/GenBank/DDBJ whole genome shotgun (WGS) entry which is preliminary data.</text>
</comment>
<protein>
    <recommendedName>
        <fullName evidence="4">Lipopolysaccharide biosynthesis protein</fullName>
    </recommendedName>
</protein>
<dbReference type="AlphaFoldDB" id="A0A2V4R110"/>
<feature type="transmembrane region" description="Helical" evidence="1">
    <location>
        <begin position="12"/>
        <end position="34"/>
    </location>
</feature>
<evidence type="ECO:0000313" key="2">
    <source>
        <dbReference type="EMBL" id="PYD69477.1"/>
    </source>
</evidence>
<keyword evidence="1" id="KW-0812">Transmembrane</keyword>
<evidence type="ECO:0000256" key="1">
    <source>
        <dbReference type="SAM" id="Phobius"/>
    </source>
</evidence>
<evidence type="ECO:0000313" key="3">
    <source>
        <dbReference type="Proteomes" id="UP000247371"/>
    </source>
</evidence>
<dbReference type="EMBL" id="NKUB01000010">
    <property type="protein sequence ID" value="PYD69477.1"/>
    <property type="molecule type" value="Genomic_DNA"/>
</dbReference>
<proteinExistence type="predicted"/>
<dbReference type="GO" id="GO:0004713">
    <property type="term" value="F:protein tyrosine kinase activity"/>
    <property type="evidence" value="ECO:0007669"/>
    <property type="project" value="TreeGrafter"/>
</dbReference>
<dbReference type="PANTHER" id="PTHR32309">
    <property type="entry name" value="TYROSINE-PROTEIN KINASE"/>
    <property type="match status" value="1"/>
</dbReference>
<organism evidence="2 3">
    <name type="scientific">Komagataeibacter swingsii</name>
    <dbReference type="NCBI Taxonomy" id="215220"/>
    <lineage>
        <taxon>Bacteria</taxon>
        <taxon>Pseudomonadati</taxon>
        <taxon>Pseudomonadota</taxon>
        <taxon>Alphaproteobacteria</taxon>
        <taxon>Acetobacterales</taxon>
        <taxon>Acetobacteraceae</taxon>
        <taxon>Komagataeibacter</taxon>
    </lineage>
</organism>
<evidence type="ECO:0008006" key="4">
    <source>
        <dbReference type="Google" id="ProtNLM"/>
    </source>
</evidence>
<dbReference type="Proteomes" id="UP000247371">
    <property type="component" value="Unassembled WGS sequence"/>
</dbReference>
<dbReference type="InterPro" id="IPR050445">
    <property type="entry name" value="Bact_polysacc_biosynth/exp"/>
</dbReference>
<accession>A0A2V4R110</accession>
<dbReference type="GO" id="GO:0005886">
    <property type="term" value="C:plasma membrane"/>
    <property type="evidence" value="ECO:0007669"/>
    <property type="project" value="TreeGrafter"/>
</dbReference>
<name>A0A2V4R110_9PROT</name>
<keyword evidence="1" id="KW-1133">Transmembrane helix</keyword>